<evidence type="ECO:0000256" key="6">
    <source>
        <dbReference type="SAM" id="MobiDB-lite"/>
    </source>
</evidence>
<evidence type="ECO:0000256" key="5">
    <source>
        <dbReference type="ARBA" id="ARBA00023242"/>
    </source>
</evidence>
<dbReference type="GO" id="GO:0003677">
    <property type="term" value="F:DNA binding"/>
    <property type="evidence" value="ECO:0007669"/>
    <property type="project" value="UniProtKB-KW"/>
</dbReference>
<keyword evidence="4" id="KW-0804">Transcription</keyword>
<reference evidence="8" key="2">
    <citation type="submission" date="2025-09" db="UniProtKB">
        <authorList>
            <consortium name="Ensembl"/>
        </authorList>
    </citation>
    <scope>IDENTIFICATION</scope>
</reference>
<dbReference type="GeneID" id="106930855"/>
<feature type="compositionally biased region" description="Basic and acidic residues" evidence="6">
    <location>
        <begin position="123"/>
        <end position="152"/>
    </location>
</feature>
<evidence type="ECO:0000256" key="3">
    <source>
        <dbReference type="ARBA" id="ARBA00023125"/>
    </source>
</evidence>
<evidence type="ECO:0000256" key="2">
    <source>
        <dbReference type="ARBA" id="ARBA00023015"/>
    </source>
</evidence>
<dbReference type="GO" id="GO:0003700">
    <property type="term" value="F:DNA-binding transcription factor activity"/>
    <property type="evidence" value="ECO:0007669"/>
    <property type="project" value="InterPro"/>
</dbReference>
<dbReference type="Ensembl" id="ENSPMET00000003945.1">
    <property type="protein sequence ID" value="ENSPMEP00000007545.1"/>
    <property type="gene ID" value="ENSPMEG00000009179.1"/>
</dbReference>
<dbReference type="STRING" id="48701.ENSPMEP00000007545"/>
<dbReference type="InterPro" id="IPR047229">
    <property type="entry name" value="NFIL3-like"/>
</dbReference>
<protein>
    <recommendedName>
        <fullName evidence="7">BZIP domain-containing protein</fullName>
    </recommendedName>
</protein>
<dbReference type="SMART" id="SM00338">
    <property type="entry name" value="BRLZ"/>
    <property type="match status" value="1"/>
</dbReference>
<dbReference type="KEGG" id="pmei:106930855"/>
<dbReference type="FunFam" id="1.20.5.170:FF:000025">
    <property type="entry name" value="nuclear factor interleukin-3-regulated protein-like"/>
    <property type="match status" value="1"/>
</dbReference>
<keyword evidence="9" id="KW-1185">Reference proteome</keyword>
<proteinExistence type="inferred from homology"/>
<dbReference type="SUPFAM" id="SSF57959">
    <property type="entry name" value="Leucine zipper domain"/>
    <property type="match status" value="1"/>
</dbReference>
<dbReference type="InterPro" id="IPR004827">
    <property type="entry name" value="bZIP"/>
</dbReference>
<feature type="domain" description="BZIP" evidence="7">
    <location>
        <begin position="131"/>
        <end position="181"/>
    </location>
</feature>
<keyword evidence="3" id="KW-0238">DNA-binding</keyword>
<keyword evidence="2" id="KW-0805">Transcription regulation</keyword>
<reference evidence="8" key="1">
    <citation type="submission" date="2025-08" db="UniProtKB">
        <authorList>
            <consortium name="Ensembl"/>
        </authorList>
    </citation>
    <scope>IDENTIFICATION</scope>
</reference>
<name>A0A3B3WXQ2_9TELE</name>
<dbReference type="AlphaFoldDB" id="A0A3B3WXQ2"/>
<accession>A0A3B3WXQ2</accession>
<dbReference type="OrthoDB" id="6151507at2759"/>
<comment type="similarity">
    <text evidence="1">Belongs to the bZIP family. NFIL3 subfamily.</text>
</comment>
<evidence type="ECO:0000256" key="4">
    <source>
        <dbReference type="ARBA" id="ARBA00023163"/>
    </source>
</evidence>
<dbReference type="CDD" id="cd14694">
    <property type="entry name" value="bZIP_NFIL3"/>
    <property type="match status" value="1"/>
</dbReference>
<dbReference type="PANTHER" id="PTHR15284:SF6">
    <property type="entry name" value="HYPOTHETICAL LOC799271-RELATED"/>
    <property type="match status" value="1"/>
</dbReference>
<organism evidence="8 9">
    <name type="scientific">Poecilia mexicana</name>
    <dbReference type="NCBI Taxonomy" id="48701"/>
    <lineage>
        <taxon>Eukaryota</taxon>
        <taxon>Metazoa</taxon>
        <taxon>Chordata</taxon>
        <taxon>Craniata</taxon>
        <taxon>Vertebrata</taxon>
        <taxon>Euteleostomi</taxon>
        <taxon>Actinopterygii</taxon>
        <taxon>Neopterygii</taxon>
        <taxon>Teleostei</taxon>
        <taxon>Neoteleostei</taxon>
        <taxon>Acanthomorphata</taxon>
        <taxon>Ovalentaria</taxon>
        <taxon>Atherinomorphae</taxon>
        <taxon>Cyprinodontiformes</taxon>
        <taxon>Poeciliidae</taxon>
        <taxon>Poeciliinae</taxon>
        <taxon>Poecilia</taxon>
    </lineage>
</organism>
<dbReference type="PROSITE" id="PS00036">
    <property type="entry name" value="BZIP_BASIC"/>
    <property type="match status" value="1"/>
</dbReference>
<dbReference type="Proteomes" id="UP000261480">
    <property type="component" value="Unplaced"/>
</dbReference>
<evidence type="ECO:0000259" key="7">
    <source>
        <dbReference type="PROSITE" id="PS50217"/>
    </source>
</evidence>
<dbReference type="InterPro" id="IPR047106">
    <property type="entry name" value="NFIL3-like_bZIP"/>
</dbReference>
<dbReference type="InterPro" id="IPR046347">
    <property type="entry name" value="bZIP_sf"/>
</dbReference>
<sequence length="412" mass="45257">MPERCGTLRGSNSHTTAALRVFRRGGALAEQCSLNMAAQTVGAAFDVMPPLLHAETVALGGPGSDSGSSSESYIEKTVSNLKMQTYEPRSFGLEFHESLASPEDVAATGFDESNNDGVRRKREFTPSERKDENYWDKRRKNNEAAKRSREKRRANDMVLERRVLGLLEENARLKAEVLALKFHFGMVKDPSDVSILPLSTPPSLTPSSTDGLSYYNTHQTQPVQQGVRTEMSPQTGSRDSSIRPCVPPADSTGFYVDPLDEWVRPPPTQHPQACEAASGRADSSDGLRNLPHKLRFKSPPDGRMSSSPDSRPVGPPVAMVEPNIQVKTAQQVGWAGQADVQAPYGCEQQQQQQQQQQVRDSSCGLGDSSFLQKSKRMFSGGDASLRSHISSLSQEVAQLRRLLSQQLLHKIP</sequence>
<keyword evidence="5" id="KW-0539">Nucleus</keyword>
<dbReference type="RefSeq" id="XP_014864144.1">
    <property type="nucleotide sequence ID" value="XM_015008658.1"/>
</dbReference>
<dbReference type="GO" id="GO:0005634">
    <property type="term" value="C:nucleus"/>
    <property type="evidence" value="ECO:0007669"/>
    <property type="project" value="TreeGrafter"/>
</dbReference>
<dbReference type="PROSITE" id="PS50217">
    <property type="entry name" value="BZIP"/>
    <property type="match status" value="1"/>
</dbReference>
<feature type="region of interest" description="Disordered" evidence="6">
    <location>
        <begin position="106"/>
        <end position="152"/>
    </location>
</feature>
<evidence type="ECO:0000256" key="1">
    <source>
        <dbReference type="ARBA" id="ARBA00006079"/>
    </source>
</evidence>
<dbReference type="Gene3D" id="1.20.5.170">
    <property type="match status" value="1"/>
</dbReference>
<dbReference type="PANTHER" id="PTHR15284">
    <property type="entry name" value="NUCLEAR FACTOR INTERLEUKIN-3-REGULATED PROTEIN"/>
    <property type="match status" value="1"/>
</dbReference>
<feature type="compositionally biased region" description="Polar residues" evidence="6">
    <location>
        <begin position="221"/>
        <end position="239"/>
    </location>
</feature>
<dbReference type="GO" id="GO:0007623">
    <property type="term" value="P:circadian rhythm"/>
    <property type="evidence" value="ECO:0007669"/>
    <property type="project" value="TreeGrafter"/>
</dbReference>
<evidence type="ECO:0000313" key="8">
    <source>
        <dbReference type="Ensembl" id="ENSPMEP00000007545.1"/>
    </source>
</evidence>
<dbReference type="Pfam" id="PF07716">
    <property type="entry name" value="bZIP_2"/>
    <property type="match status" value="1"/>
</dbReference>
<feature type="region of interest" description="Disordered" evidence="6">
    <location>
        <begin position="221"/>
        <end position="318"/>
    </location>
</feature>
<evidence type="ECO:0000313" key="9">
    <source>
        <dbReference type="Proteomes" id="UP000261480"/>
    </source>
</evidence>